<keyword evidence="2" id="KW-1185">Reference proteome</keyword>
<proteinExistence type="predicted"/>
<reference evidence="1 2" key="1">
    <citation type="submission" date="2021-12" db="EMBL/GenBank/DDBJ databases">
        <title>Discovery of the Pendulisporaceae a myxobacterial family with distinct sporulation behavior and unique specialized metabolism.</title>
        <authorList>
            <person name="Garcia R."/>
            <person name="Popoff A."/>
            <person name="Bader C.D."/>
            <person name="Loehr J."/>
            <person name="Walesch S."/>
            <person name="Walt C."/>
            <person name="Boldt J."/>
            <person name="Bunk B."/>
            <person name="Haeckl F.J.F.P.J."/>
            <person name="Gunesch A.P."/>
            <person name="Birkelbach J."/>
            <person name="Nuebel U."/>
            <person name="Pietschmann T."/>
            <person name="Bach T."/>
            <person name="Mueller R."/>
        </authorList>
    </citation>
    <scope>NUCLEOTIDE SEQUENCE [LARGE SCALE GENOMIC DNA]</scope>
    <source>
        <strain evidence="1 2">MSr11954</strain>
    </source>
</reference>
<organism evidence="1 2">
    <name type="scientific">Pendulispora albinea</name>
    <dbReference type="NCBI Taxonomy" id="2741071"/>
    <lineage>
        <taxon>Bacteria</taxon>
        <taxon>Pseudomonadati</taxon>
        <taxon>Myxococcota</taxon>
        <taxon>Myxococcia</taxon>
        <taxon>Myxococcales</taxon>
        <taxon>Sorangiineae</taxon>
        <taxon>Pendulisporaceae</taxon>
        <taxon>Pendulispora</taxon>
    </lineage>
</organism>
<evidence type="ECO:0000313" key="1">
    <source>
        <dbReference type="EMBL" id="WXB14905.1"/>
    </source>
</evidence>
<protein>
    <submittedName>
        <fullName evidence="1">MxcI</fullName>
    </submittedName>
</protein>
<name>A0ABZ2LX35_9BACT</name>
<sequence>MSAICSCSSDNDRNVAPTGGDGVKPLYALASRTITTDSGTTYINLFDSPDITSVDFKQAREFHGVVGAEALDGKLFVSSGDAPIVTRFGVTDDKVWKEDGSINFATYASKITLSSNAFGQSKKGYMALNVVDRLVWEPDTLTIRSQQIAGTDIVRDRDGLSVRASFDRAIATRDNAVYWPYYWSDNTYYRIAPVSQIAVYDTDKDQLRTVIDVPCPGVDFVSKDDAGNLYFSNWAFATLAPAFEAGAPKTCVVRVKAGETAIDPSFTFRFEEVTEGRQGIAFHYLGNQTALFAAFHRELVPASTDPKKALQGNYWRFWSFDMKTQKAKIVDGIDYFSGGYRAERVDGRTFLLIPRADHASTVAYEMFPDGSVKRLYESPGWAYHFFRVR</sequence>
<dbReference type="Proteomes" id="UP001370348">
    <property type="component" value="Chromosome"/>
</dbReference>
<dbReference type="EMBL" id="CP089984">
    <property type="protein sequence ID" value="WXB14905.1"/>
    <property type="molecule type" value="Genomic_DNA"/>
</dbReference>
<dbReference type="RefSeq" id="WP_394824529.1">
    <property type="nucleotide sequence ID" value="NZ_CP089984.1"/>
</dbReference>
<gene>
    <name evidence="1" type="ORF">LZC94_44685</name>
</gene>
<accession>A0ABZ2LX35</accession>
<dbReference type="SUPFAM" id="SSF101898">
    <property type="entry name" value="NHL repeat"/>
    <property type="match status" value="1"/>
</dbReference>
<evidence type="ECO:0000313" key="2">
    <source>
        <dbReference type="Proteomes" id="UP001370348"/>
    </source>
</evidence>